<keyword evidence="3 11" id="KW-1134">Transmembrane beta strand</keyword>
<evidence type="ECO:0000256" key="3">
    <source>
        <dbReference type="ARBA" id="ARBA00022452"/>
    </source>
</evidence>
<comment type="caution">
    <text evidence="16">The sequence shown here is derived from an EMBL/GenBank/DDBJ whole genome shotgun (WGS) entry which is preliminary data.</text>
</comment>
<evidence type="ECO:0000256" key="6">
    <source>
        <dbReference type="ARBA" id="ARBA00023004"/>
    </source>
</evidence>
<sequence length="813" mass="89055">MIKTKHGLKTTLAASVALAALAAPELAAAQAAQDTTSQTSTALGEIIVTAQRREQSLQEVPITVNVVTGQTLETLAADDMGDISVFVPGLSVSNTSPTQARYSIRGVSTSDFGVGTDPAVGVYVDGVYAARSGAALLAFSDVSRIEVLKGPQGTLFGRNSAAGAVSITTNKPSDAFEARLGVRLGEYDKRRVEGLLNVPVNDKLALRFNALVNSRDGWLIDEETGADYDREDNWAARAALRWDVGPNTQVNLSWSHDEIDQDARPAIGIVALPAAPGLPAFPSEPADYLDPFKVGIRNDVIDNHETRRLDEGVLTITHAFGDIDFTSLTSVRSFKTENREDEDGTSRPDLYFDTNNVEKNSSWYQEFRLAGEHGAFNWIAGASYYSENAKQRSDTYATTDTINTILNNAAGMPLFSMADMILGMANIPASTLGHGWQENMINEGDFNASALFADVIWATTDRLNLTFGLRYTRDEKSFKWLNGPRIAPELDAVINDPMINAVLDTYMGPALGYLYSDYIFDLSGLAGVPCDNGVTVQEGVTCEQSDSWSDLSPRFVADYKLTDKAMIFFSYAKGYKAGGFNSVEVGSRFDNEDVQNFEIGLKSDLGSRTRFNISAFQYDYDGKQSIRLVTPAGSNVPQYLVETSDDTAWGLDMQLDMEPVDGLNLFANAQYIDATYKHKMTDDGPLDGQPTGEPLWSASAGISYRHHMADMGSLDMQLVHAYRGEGRCNKTSVGQGSCLQTPWFDPSEAQNRTDVRIYWRTPDERYQLGFYVNNVFDNQYVTGVNNITATTLGTPFVGITEPRMWGVDLTFTY</sequence>
<evidence type="ECO:0000259" key="15">
    <source>
        <dbReference type="Pfam" id="PF07715"/>
    </source>
</evidence>
<evidence type="ECO:0000256" key="9">
    <source>
        <dbReference type="ARBA" id="ARBA00023136"/>
    </source>
</evidence>
<dbReference type="Pfam" id="PF00593">
    <property type="entry name" value="TonB_dep_Rec_b-barrel"/>
    <property type="match status" value="1"/>
</dbReference>
<keyword evidence="7" id="KW-0406">Ion transport</keyword>
<name>A0ABP3IBR4_9CAUL</name>
<dbReference type="Proteomes" id="UP001500791">
    <property type="component" value="Unassembled WGS sequence"/>
</dbReference>
<keyword evidence="13" id="KW-0732">Signal</keyword>
<evidence type="ECO:0000256" key="10">
    <source>
        <dbReference type="ARBA" id="ARBA00023237"/>
    </source>
</evidence>
<evidence type="ECO:0000313" key="17">
    <source>
        <dbReference type="Proteomes" id="UP001500791"/>
    </source>
</evidence>
<dbReference type="InterPro" id="IPR000531">
    <property type="entry name" value="Beta-barrel_TonB"/>
</dbReference>
<keyword evidence="9 11" id="KW-0472">Membrane</keyword>
<feature type="domain" description="TonB-dependent receptor plug" evidence="15">
    <location>
        <begin position="57"/>
        <end position="164"/>
    </location>
</feature>
<comment type="subcellular location">
    <subcellularLocation>
        <location evidence="1 11">Cell outer membrane</location>
        <topology evidence="1 11">Multi-pass membrane protein</topology>
    </subcellularLocation>
</comment>
<gene>
    <name evidence="16" type="ORF">GCM10009093_23260</name>
</gene>
<dbReference type="Pfam" id="PF07715">
    <property type="entry name" value="Plug"/>
    <property type="match status" value="1"/>
</dbReference>
<evidence type="ECO:0000256" key="11">
    <source>
        <dbReference type="PROSITE-ProRule" id="PRU01360"/>
    </source>
</evidence>
<dbReference type="InterPro" id="IPR012910">
    <property type="entry name" value="Plug_dom"/>
</dbReference>
<evidence type="ECO:0000256" key="7">
    <source>
        <dbReference type="ARBA" id="ARBA00023065"/>
    </source>
</evidence>
<evidence type="ECO:0000256" key="2">
    <source>
        <dbReference type="ARBA" id="ARBA00022448"/>
    </source>
</evidence>
<keyword evidence="8 12" id="KW-0798">TonB box</keyword>
<dbReference type="PROSITE" id="PS52016">
    <property type="entry name" value="TONB_DEPENDENT_REC_3"/>
    <property type="match status" value="1"/>
</dbReference>
<evidence type="ECO:0000256" key="12">
    <source>
        <dbReference type="RuleBase" id="RU003357"/>
    </source>
</evidence>
<organism evidence="16 17">
    <name type="scientific">Brevundimonas terrae</name>
    <dbReference type="NCBI Taxonomy" id="363631"/>
    <lineage>
        <taxon>Bacteria</taxon>
        <taxon>Pseudomonadati</taxon>
        <taxon>Pseudomonadota</taxon>
        <taxon>Alphaproteobacteria</taxon>
        <taxon>Caulobacterales</taxon>
        <taxon>Caulobacteraceae</taxon>
        <taxon>Brevundimonas</taxon>
    </lineage>
</organism>
<evidence type="ECO:0000256" key="8">
    <source>
        <dbReference type="ARBA" id="ARBA00023077"/>
    </source>
</evidence>
<feature type="signal peptide" evidence="13">
    <location>
        <begin position="1"/>
        <end position="22"/>
    </location>
</feature>
<feature type="domain" description="TonB-dependent receptor-like beta-barrel" evidence="14">
    <location>
        <begin position="313"/>
        <end position="775"/>
    </location>
</feature>
<dbReference type="RefSeq" id="WP_167177980.1">
    <property type="nucleotide sequence ID" value="NZ_BAAAEJ010000008.1"/>
</dbReference>
<keyword evidence="10 11" id="KW-0998">Cell outer membrane</keyword>
<dbReference type="Gene3D" id="2.40.170.20">
    <property type="entry name" value="TonB-dependent receptor, beta-barrel domain"/>
    <property type="match status" value="1"/>
</dbReference>
<evidence type="ECO:0000313" key="16">
    <source>
        <dbReference type="EMBL" id="GAA0396022.1"/>
    </source>
</evidence>
<feature type="chain" id="PRO_5047357246" evidence="13">
    <location>
        <begin position="23"/>
        <end position="813"/>
    </location>
</feature>
<dbReference type="SUPFAM" id="SSF56935">
    <property type="entry name" value="Porins"/>
    <property type="match status" value="1"/>
</dbReference>
<evidence type="ECO:0000256" key="5">
    <source>
        <dbReference type="ARBA" id="ARBA00022692"/>
    </source>
</evidence>
<keyword evidence="17" id="KW-1185">Reference proteome</keyword>
<keyword evidence="16" id="KW-0675">Receptor</keyword>
<dbReference type="InterPro" id="IPR039426">
    <property type="entry name" value="TonB-dep_rcpt-like"/>
</dbReference>
<keyword evidence="4" id="KW-0410">Iron transport</keyword>
<reference evidence="17" key="1">
    <citation type="journal article" date="2019" name="Int. J. Syst. Evol. Microbiol.">
        <title>The Global Catalogue of Microorganisms (GCM) 10K type strain sequencing project: providing services to taxonomists for standard genome sequencing and annotation.</title>
        <authorList>
            <consortium name="The Broad Institute Genomics Platform"/>
            <consortium name="The Broad Institute Genome Sequencing Center for Infectious Disease"/>
            <person name="Wu L."/>
            <person name="Ma J."/>
        </authorList>
    </citation>
    <scope>NUCLEOTIDE SEQUENCE [LARGE SCALE GENOMIC DNA]</scope>
    <source>
        <strain evidence="17">JCM 13476</strain>
    </source>
</reference>
<keyword evidence="6" id="KW-0408">Iron</keyword>
<evidence type="ECO:0000256" key="1">
    <source>
        <dbReference type="ARBA" id="ARBA00004571"/>
    </source>
</evidence>
<dbReference type="PANTHER" id="PTHR32552">
    <property type="entry name" value="FERRICHROME IRON RECEPTOR-RELATED"/>
    <property type="match status" value="1"/>
</dbReference>
<accession>A0ABP3IBR4</accession>
<dbReference type="InterPro" id="IPR036942">
    <property type="entry name" value="Beta-barrel_TonB_sf"/>
</dbReference>
<proteinExistence type="inferred from homology"/>
<evidence type="ECO:0000259" key="14">
    <source>
        <dbReference type="Pfam" id="PF00593"/>
    </source>
</evidence>
<evidence type="ECO:0000256" key="4">
    <source>
        <dbReference type="ARBA" id="ARBA00022496"/>
    </source>
</evidence>
<keyword evidence="5 11" id="KW-0812">Transmembrane</keyword>
<comment type="similarity">
    <text evidence="11 12">Belongs to the TonB-dependent receptor family.</text>
</comment>
<protein>
    <submittedName>
        <fullName evidence="16">TonB-dependent receptor</fullName>
    </submittedName>
</protein>
<dbReference type="EMBL" id="BAAAEJ010000008">
    <property type="protein sequence ID" value="GAA0396022.1"/>
    <property type="molecule type" value="Genomic_DNA"/>
</dbReference>
<dbReference type="PANTHER" id="PTHR32552:SF81">
    <property type="entry name" value="TONB-DEPENDENT OUTER MEMBRANE RECEPTOR"/>
    <property type="match status" value="1"/>
</dbReference>
<evidence type="ECO:0000256" key="13">
    <source>
        <dbReference type="SAM" id="SignalP"/>
    </source>
</evidence>
<keyword evidence="2 11" id="KW-0813">Transport</keyword>